<organism evidence="1 2">
    <name type="scientific">Ferrimicrobium acidiphilum DSM 19497</name>
    <dbReference type="NCBI Taxonomy" id="1121877"/>
    <lineage>
        <taxon>Bacteria</taxon>
        <taxon>Bacillati</taxon>
        <taxon>Actinomycetota</taxon>
        <taxon>Acidimicrobiia</taxon>
        <taxon>Acidimicrobiales</taxon>
        <taxon>Acidimicrobiaceae</taxon>
        <taxon>Ferrimicrobium</taxon>
    </lineage>
</organism>
<sequence>MDFELLGRRPNRQTLFTNGILRYSDRAPLSTSFSDFLKQFSCFKPTNRGVEGGARLVKRGGARLVKRFQPDPKVADRCEVERCALHQWITRLTSVSYLTIIVWWLTE</sequence>
<name>A0A0D8FV71_9ACTN</name>
<dbReference type="AlphaFoldDB" id="A0A0D8FV71"/>
<evidence type="ECO:0000313" key="2">
    <source>
        <dbReference type="Proteomes" id="UP000032336"/>
    </source>
</evidence>
<dbReference type="STRING" id="1121877.FEAC_13320"/>
<protein>
    <submittedName>
        <fullName evidence="1">Uncharacterized protein</fullName>
    </submittedName>
</protein>
<dbReference type="Proteomes" id="UP000032336">
    <property type="component" value="Unassembled WGS sequence"/>
</dbReference>
<evidence type="ECO:0000313" key="1">
    <source>
        <dbReference type="EMBL" id="KJE77006.1"/>
    </source>
</evidence>
<proteinExistence type="predicted"/>
<comment type="caution">
    <text evidence="1">The sequence shown here is derived from an EMBL/GenBank/DDBJ whole genome shotgun (WGS) entry which is preliminary data.</text>
</comment>
<reference evidence="1 2" key="1">
    <citation type="submission" date="2015-01" db="EMBL/GenBank/DDBJ databases">
        <title>Draft genome of the acidophilic iron oxidizer Ferrimicrobium acidiphilum strain T23.</title>
        <authorList>
            <person name="Poehlein A."/>
            <person name="Eisen S."/>
            <person name="Schloemann M."/>
            <person name="Johnson B.D."/>
            <person name="Daniel R."/>
            <person name="Muehling M."/>
        </authorList>
    </citation>
    <scope>NUCLEOTIDE SEQUENCE [LARGE SCALE GENOMIC DNA]</scope>
    <source>
        <strain evidence="1 2">T23</strain>
    </source>
</reference>
<dbReference type="EMBL" id="JXUW01000009">
    <property type="protein sequence ID" value="KJE77006.1"/>
    <property type="molecule type" value="Genomic_DNA"/>
</dbReference>
<keyword evidence="2" id="KW-1185">Reference proteome</keyword>
<gene>
    <name evidence="1" type="ORF">FEAC_13320</name>
</gene>
<accession>A0A0D8FV71</accession>